<dbReference type="InterPro" id="IPR052020">
    <property type="entry name" value="Cyclic_di-GMP/3'3'-cGAMP_PDE"/>
</dbReference>
<dbReference type="InterPro" id="IPR003607">
    <property type="entry name" value="HD/PDEase_dom"/>
</dbReference>
<dbReference type="InterPro" id="IPR001789">
    <property type="entry name" value="Sig_transdc_resp-reg_receiver"/>
</dbReference>
<dbReference type="GO" id="GO:0000160">
    <property type="term" value="P:phosphorelay signal transduction system"/>
    <property type="evidence" value="ECO:0007669"/>
    <property type="project" value="InterPro"/>
</dbReference>
<protein>
    <submittedName>
        <fullName evidence="4">Two-component response regulator fusion protein (N:response regulator receiver-C:HD-GAF domain protein)</fullName>
    </submittedName>
</protein>
<dbReference type="CDD" id="cd00077">
    <property type="entry name" value="HDc"/>
    <property type="match status" value="1"/>
</dbReference>
<evidence type="ECO:0000313" key="5">
    <source>
        <dbReference type="Proteomes" id="UP000000442"/>
    </source>
</evidence>
<dbReference type="OrthoDB" id="9764337at2"/>
<dbReference type="Pfam" id="PF13487">
    <property type="entry name" value="HD_5"/>
    <property type="match status" value="1"/>
</dbReference>
<dbReference type="AlphaFoldDB" id="C0QMI5"/>
<gene>
    <name evidence="4" type="ordered locus">HRM2_34270</name>
</gene>
<dbReference type="Proteomes" id="UP000000442">
    <property type="component" value="Chromosome"/>
</dbReference>
<dbReference type="Gene3D" id="1.10.3210.10">
    <property type="entry name" value="Hypothetical protein af1432"/>
    <property type="match status" value="1"/>
</dbReference>
<dbReference type="STRING" id="177437.HRM2_34270"/>
<dbReference type="RefSeq" id="WP_015905262.1">
    <property type="nucleotide sequence ID" value="NC_012108.1"/>
</dbReference>
<dbReference type="InterPro" id="IPR037522">
    <property type="entry name" value="HD_GYP_dom"/>
</dbReference>
<dbReference type="SUPFAM" id="SSF109604">
    <property type="entry name" value="HD-domain/PDEase-like"/>
    <property type="match status" value="1"/>
</dbReference>
<evidence type="ECO:0000256" key="1">
    <source>
        <dbReference type="PROSITE-ProRule" id="PRU00169"/>
    </source>
</evidence>
<dbReference type="PANTHER" id="PTHR45228:SF1">
    <property type="entry name" value="CYCLIC DI-GMP PHOSPHODIESTERASE TM_0186"/>
    <property type="match status" value="1"/>
</dbReference>
<sequence length="360" mass="41156">MLDEIIGEMGPVNILVVDDEEGIRGLFKKVLKKEGYQCQVAENGEQALEIISKEKFELVISDIDMPVMNGIDLSKKILAADYSDIIVMTGQVRSYHYDEIINIGVNDFVTKPFSPSELILRVKRVLRERQLKQVAKQSHEELKQAYIDSIHRLVMASEFKDEDTGDHIVRIGKYSCLMAEKLGWPEKDIEIIRYASPMHDVGKIGIPDRIMLKPGKLTHEEFETMKTHTTIGAELLSKSKSEILKMARDIALSHHEKYNGKGYPNGLSEEKIPIAGRIVAIVDTFDALTSKRPYKEPYPPEIALDIIQNEKGKHFDPQITDLFMENRNDFFKIRETIGVFEKIDLANFMISERDKDNFIT</sequence>
<organism evidence="4 5">
    <name type="scientific">Desulforapulum autotrophicum (strain ATCC 43914 / DSM 3382 / VKM B-1955 / HRM2)</name>
    <name type="common">Desulfobacterium autotrophicum</name>
    <dbReference type="NCBI Taxonomy" id="177437"/>
    <lineage>
        <taxon>Bacteria</taxon>
        <taxon>Pseudomonadati</taxon>
        <taxon>Thermodesulfobacteriota</taxon>
        <taxon>Desulfobacteria</taxon>
        <taxon>Desulfobacterales</taxon>
        <taxon>Desulfobacteraceae</taxon>
        <taxon>Desulforapulum</taxon>
    </lineage>
</organism>
<dbReference type="PROSITE" id="PS50110">
    <property type="entry name" value="RESPONSE_REGULATORY"/>
    <property type="match status" value="1"/>
</dbReference>
<dbReference type="PANTHER" id="PTHR45228">
    <property type="entry name" value="CYCLIC DI-GMP PHOSPHODIESTERASE TM_0186-RELATED"/>
    <property type="match status" value="1"/>
</dbReference>
<dbReference type="KEGG" id="dat:HRM2_34270"/>
<feature type="domain" description="HD-GYP" evidence="3">
    <location>
        <begin position="142"/>
        <end position="339"/>
    </location>
</feature>
<dbReference type="EMBL" id="CP001087">
    <property type="protein sequence ID" value="ACN16502.1"/>
    <property type="molecule type" value="Genomic_DNA"/>
</dbReference>
<reference evidence="4 5" key="1">
    <citation type="journal article" date="2009" name="Environ. Microbiol.">
        <title>Genome sequence of Desulfobacterium autotrophicum HRM2, a marine sulfate reducer oxidizing organic carbon completely to carbon dioxide.</title>
        <authorList>
            <person name="Strittmatter A.W."/>
            <person name="Liesegang H."/>
            <person name="Rabus R."/>
            <person name="Decker I."/>
            <person name="Amann J."/>
            <person name="Andres S."/>
            <person name="Henne A."/>
            <person name="Fricke W.F."/>
            <person name="Martinez-Arias R."/>
            <person name="Bartels D."/>
            <person name="Goesmann A."/>
            <person name="Krause L."/>
            <person name="Puehler A."/>
            <person name="Klenk H.P."/>
            <person name="Richter M."/>
            <person name="Schuler M."/>
            <person name="Gloeckner F.O."/>
            <person name="Meyerdierks A."/>
            <person name="Gottschalk G."/>
            <person name="Amann R."/>
        </authorList>
    </citation>
    <scope>NUCLEOTIDE SEQUENCE [LARGE SCALE GENOMIC DNA]</scope>
    <source>
        <strain evidence="5">ATCC 43914 / DSM 3382 / HRM2</strain>
    </source>
</reference>
<feature type="modified residue" description="4-aspartylphosphate" evidence="1">
    <location>
        <position position="62"/>
    </location>
</feature>
<dbReference type="SMART" id="SM00448">
    <property type="entry name" value="REC"/>
    <property type="match status" value="1"/>
</dbReference>
<dbReference type="Pfam" id="PF00072">
    <property type="entry name" value="Response_reg"/>
    <property type="match status" value="1"/>
</dbReference>
<evidence type="ECO:0000313" key="4">
    <source>
        <dbReference type="EMBL" id="ACN16502.1"/>
    </source>
</evidence>
<keyword evidence="5" id="KW-1185">Reference proteome</keyword>
<evidence type="ECO:0000259" key="2">
    <source>
        <dbReference type="PROSITE" id="PS50110"/>
    </source>
</evidence>
<dbReference type="InterPro" id="IPR011006">
    <property type="entry name" value="CheY-like_superfamily"/>
</dbReference>
<dbReference type="SUPFAM" id="SSF52172">
    <property type="entry name" value="CheY-like"/>
    <property type="match status" value="1"/>
</dbReference>
<dbReference type="PROSITE" id="PS51832">
    <property type="entry name" value="HD_GYP"/>
    <property type="match status" value="1"/>
</dbReference>
<dbReference type="HOGENOM" id="CLU_000445_92_10_7"/>
<dbReference type="SMART" id="SM00471">
    <property type="entry name" value="HDc"/>
    <property type="match status" value="1"/>
</dbReference>
<accession>C0QMI5</accession>
<proteinExistence type="predicted"/>
<keyword evidence="1" id="KW-0597">Phosphoprotein</keyword>
<feature type="domain" description="Response regulatory" evidence="2">
    <location>
        <begin position="13"/>
        <end position="126"/>
    </location>
</feature>
<evidence type="ECO:0000259" key="3">
    <source>
        <dbReference type="PROSITE" id="PS51832"/>
    </source>
</evidence>
<name>C0QMI5_DESAH</name>
<dbReference type="Gene3D" id="3.40.50.2300">
    <property type="match status" value="1"/>
</dbReference>
<dbReference type="eggNOG" id="COG3437">
    <property type="taxonomic scope" value="Bacteria"/>
</dbReference>